<dbReference type="Gene3D" id="3.30.2350.10">
    <property type="entry name" value="Pseudouridine synthase"/>
    <property type="match status" value="1"/>
</dbReference>
<dbReference type="Pfam" id="PF00849">
    <property type="entry name" value="PseudoU_synth_2"/>
    <property type="match status" value="1"/>
</dbReference>
<dbReference type="GO" id="GO:0009982">
    <property type="term" value="F:pseudouridine synthase activity"/>
    <property type="evidence" value="ECO:0007669"/>
    <property type="project" value="InterPro"/>
</dbReference>
<evidence type="ECO:0000256" key="1">
    <source>
        <dbReference type="ARBA" id="ARBA00000073"/>
    </source>
</evidence>
<dbReference type="AlphaFoldDB" id="A0A1E5FZX7"/>
<dbReference type="EMBL" id="MIJE01000033">
    <property type="protein sequence ID" value="OEF96145.1"/>
    <property type="molecule type" value="Genomic_DNA"/>
</dbReference>
<organism evidence="7 8">
    <name type="scientific">Desulfuribacillus alkaliarsenatis</name>
    <dbReference type="NCBI Taxonomy" id="766136"/>
    <lineage>
        <taxon>Bacteria</taxon>
        <taxon>Bacillati</taxon>
        <taxon>Bacillota</taxon>
        <taxon>Desulfuribacillia</taxon>
        <taxon>Desulfuribacillales</taxon>
        <taxon>Desulfuribacillaceae</taxon>
        <taxon>Desulfuribacillus</taxon>
    </lineage>
</organism>
<dbReference type="InterPro" id="IPR020103">
    <property type="entry name" value="PsdUridine_synth_cat_dom_sf"/>
</dbReference>
<comment type="catalytic activity">
    <reaction evidence="1 5">
        <text>a uridine in RNA = a pseudouridine in RNA</text>
        <dbReference type="Rhea" id="RHEA:48348"/>
        <dbReference type="Rhea" id="RHEA-COMP:12068"/>
        <dbReference type="Rhea" id="RHEA-COMP:12069"/>
        <dbReference type="ChEBI" id="CHEBI:65314"/>
        <dbReference type="ChEBI" id="CHEBI:65315"/>
    </reaction>
</comment>
<keyword evidence="8" id="KW-1185">Reference proteome</keyword>
<protein>
    <recommendedName>
        <fullName evidence="5">Pseudouridine synthase</fullName>
        <ecNumber evidence="5">5.4.99.-</ecNumber>
    </recommendedName>
</protein>
<comment type="similarity">
    <text evidence="2 5">Belongs to the pseudouridine synthase RluA family.</text>
</comment>
<evidence type="ECO:0000256" key="5">
    <source>
        <dbReference type="RuleBase" id="RU362028"/>
    </source>
</evidence>
<keyword evidence="4" id="KW-0694">RNA-binding</keyword>
<keyword evidence="5" id="KW-0413">Isomerase</keyword>
<accession>A0A1E5FZX7</accession>
<name>A0A1E5FZX7_9FIRM</name>
<dbReference type="InterPro" id="IPR006225">
    <property type="entry name" value="PsdUridine_synth_RluC/D"/>
</dbReference>
<comment type="function">
    <text evidence="5">Responsible for synthesis of pseudouridine from uracil.</text>
</comment>
<dbReference type="PROSITE" id="PS50889">
    <property type="entry name" value="S4"/>
    <property type="match status" value="1"/>
</dbReference>
<sequence>MKGKWLEYTVDQFFIGITLEELLKDTLSISGRRIQKLTRSKGLYVNNKKSYLNKKLKEGDIVKVRIEESVTDKVKPQAMDLDIIYEDEWLLIVNKPAGLKVYQTNKEDNLTLANGIQYYYEDKGIVSGVHFVHRLDTNTSGAIMIAKNSYAHHLLAKQLTANQIKRQYLAIVDGELNELTGTIDLPIAKLASAVNRRTVHKTGDQAITNYAVVKQNKRFAVVEVTLETGKTHQIRVHFSHIGHPLIGDTLYGGPSNKTISRQALHSHKISWLDFENMQLRTVVAEIPNDIHELMNSIDLDS</sequence>
<dbReference type="PANTHER" id="PTHR21600:SF35">
    <property type="entry name" value="PSEUDOURIDINE SYNTHASE"/>
    <property type="match status" value="1"/>
</dbReference>
<feature type="domain" description="Pseudouridine synthase RsuA/RluA-like" evidence="6">
    <location>
        <begin position="90"/>
        <end position="240"/>
    </location>
</feature>
<comment type="caution">
    <text evidence="7">The sequence shown here is derived from an EMBL/GenBank/DDBJ whole genome shotgun (WGS) entry which is preliminary data.</text>
</comment>
<evidence type="ECO:0000256" key="3">
    <source>
        <dbReference type="PIRSR" id="PIRSR606225-1"/>
    </source>
</evidence>
<proteinExistence type="inferred from homology"/>
<dbReference type="InterPro" id="IPR006145">
    <property type="entry name" value="PsdUridine_synth_RsuA/RluA"/>
</dbReference>
<dbReference type="InterPro" id="IPR006224">
    <property type="entry name" value="PsdUridine_synth_RluA-like_CS"/>
</dbReference>
<dbReference type="GO" id="GO:0140098">
    <property type="term" value="F:catalytic activity, acting on RNA"/>
    <property type="evidence" value="ECO:0007669"/>
    <property type="project" value="UniProtKB-ARBA"/>
</dbReference>
<dbReference type="Proteomes" id="UP000094296">
    <property type="component" value="Unassembled WGS sequence"/>
</dbReference>
<evidence type="ECO:0000259" key="6">
    <source>
        <dbReference type="Pfam" id="PF00849"/>
    </source>
</evidence>
<dbReference type="PROSITE" id="PS01129">
    <property type="entry name" value="PSI_RLU"/>
    <property type="match status" value="1"/>
</dbReference>
<dbReference type="PANTHER" id="PTHR21600">
    <property type="entry name" value="MITOCHONDRIAL RNA PSEUDOURIDINE SYNTHASE"/>
    <property type="match status" value="1"/>
</dbReference>
<evidence type="ECO:0000256" key="4">
    <source>
        <dbReference type="PROSITE-ProRule" id="PRU00182"/>
    </source>
</evidence>
<dbReference type="GO" id="GO:0003723">
    <property type="term" value="F:RNA binding"/>
    <property type="evidence" value="ECO:0007669"/>
    <property type="project" value="UniProtKB-KW"/>
</dbReference>
<dbReference type="STRING" id="766136.BHF68_09655"/>
<dbReference type="GO" id="GO:0000455">
    <property type="term" value="P:enzyme-directed rRNA pseudouridine synthesis"/>
    <property type="evidence" value="ECO:0007669"/>
    <property type="project" value="TreeGrafter"/>
</dbReference>
<evidence type="ECO:0000313" key="8">
    <source>
        <dbReference type="Proteomes" id="UP000094296"/>
    </source>
</evidence>
<dbReference type="CDD" id="cd02869">
    <property type="entry name" value="PseudoU_synth_RluA_like"/>
    <property type="match status" value="1"/>
</dbReference>
<evidence type="ECO:0000256" key="2">
    <source>
        <dbReference type="ARBA" id="ARBA00010876"/>
    </source>
</evidence>
<evidence type="ECO:0000313" key="7">
    <source>
        <dbReference type="EMBL" id="OEF96145.1"/>
    </source>
</evidence>
<dbReference type="NCBIfam" id="TIGR00005">
    <property type="entry name" value="rluA_subfam"/>
    <property type="match status" value="1"/>
</dbReference>
<dbReference type="InterPro" id="IPR050188">
    <property type="entry name" value="RluA_PseudoU_synthase"/>
</dbReference>
<gene>
    <name evidence="7" type="ORF">BHF68_09655</name>
</gene>
<dbReference type="EC" id="5.4.99.-" evidence="5"/>
<feature type="active site" evidence="3">
    <location>
        <position position="136"/>
    </location>
</feature>
<reference evidence="7 8" key="1">
    <citation type="submission" date="2016-09" db="EMBL/GenBank/DDBJ databases">
        <title>Draft genome sequence for the type strain of Desulfuribacillus alkaliarsenatis AHT28, an obligately anaerobic, sulfidogenic bacterium isolated from Russian soda lake sediments.</title>
        <authorList>
            <person name="Abin C.A."/>
            <person name="Hollibaugh J.T."/>
        </authorList>
    </citation>
    <scope>NUCLEOTIDE SEQUENCE [LARGE SCALE GENOMIC DNA]</scope>
    <source>
        <strain evidence="7 8">AHT28</strain>
    </source>
</reference>
<dbReference type="SUPFAM" id="SSF55120">
    <property type="entry name" value="Pseudouridine synthase"/>
    <property type="match status" value="1"/>
</dbReference>